<dbReference type="RefSeq" id="WP_344133136.1">
    <property type="nucleotide sequence ID" value="NZ_BAAALT010000110.1"/>
</dbReference>
<protein>
    <recommendedName>
        <fullName evidence="1">AB hydrolase-1 domain-containing protein</fullName>
    </recommendedName>
</protein>
<evidence type="ECO:0000313" key="3">
    <source>
        <dbReference type="Proteomes" id="UP001500218"/>
    </source>
</evidence>
<keyword evidence="3" id="KW-1185">Reference proteome</keyword>
<dbReference type="Proteomes" id="UP001500218">
    <property type="component" value="Unassembled WGS sequence"/>
</dbReference>
<dbReference type="Pfam" id="PF00561">
    <property type="entry name" value="Abhydrolase_1"/>
    <property type="match status" value="1"/>
</dbReference>
<feature type="domain" description="AB hydrolase-1" evidence="1">
    <location>
        <begin position="32"/>
        <end position="138"/>
    </location>
</feature>
<accession>A0ABN2M795</accession>
<proteinExistence type="predicted"/>
<dbReference type="InterPro" id="IPR000073">
    <property type="entry name" value="AB_hydrolase_1"/>
</dbReference>
<evidence type="ECO:0000259" key="1">
    <source>
        <dbReference type="Pfam" id="PF00561"/>
    </source>
</evidence>
<dbReference type="InterPro" id="IPR029058">
    <property type="entry name" value="AB_hydrolase_fold"/>
</dbReference>
<evidence type="ECO:0000313" key="2">
    <source>
        <dbReference type="EMBL" id="GAA1811523.1"/>
    </source>
</evidence>
<dbReference type="Gene3D" id="3.40.50.1820">
    <property type="entry name" value="alpha/beta hydrolase"/>
    <property type="match status" value="1"/>
</dbReference>
<name>A0ABN2M795_9ACTN</name>
<sequence length="221" mass="24795">MSLDRTTLAEHRWEGYRYASRIVRAQQPRLAPVLLVGGAFQRKEDWGRLEQGVLDHADVVTVDLPGWGTADLLPDTYGADFLADALDHLLDELGLVNLNVTGGSYGTAVLYRLAQRHPSRVARMVLVGTMVKIPEHAGEDFRHTLELLAAGRMDEFAEASVDLCLTRDPAVDIPRRAALRRILVRRVLKAGPAEIDKYVANTRRLLHRQLIDVRGRFARFP</sequence>
<dbReference type="PANTHER" id="PTHR43798">
    <property type="entry name" value="MONOACYLGLYCEROL LIPASE"/>
    <property type="match status" value="1"/>
</dbReference>
<reference evidence="2 3" key="1">
    <citation type="journal article" date="2019" name="Int. J. Syst. Evol. Microbiol.">
        <title>The Global Catalogue of Microorganisms (GCM) 10K type strain sequencing project: providing services to taxonomists for standard genome sequencing and annotation.</title>
        <authorList>
            <consortium name="The Broad Institute Genomics Platform"/>
            <consortium name="The Broad Institute Genome Sequencing Center for Infectious Disease"/>
            <person name="Wu L."/>
            <person name="Ma J."/>
        </authorList>
    </citation>
    <scope>NUCLEOTIDE SEQUENCE [LARGE SCALE GENOMIC DNA]</scope>
    <source>
        <strain evidence="2 3">JCM 13250</strain>
    </source>
</reference>
<dbReference type="PRINTS" id="PR00111">
    <property type="entry name" value="ABHYDROLASE"/>
</dbReference>
<dbReference type="InterPro" id="IPR050266">
    <property type="entry name" value="AB_hydrolase_sf"/>
</dbReference>
<dbReference type="SUPFAM" id="SSF53474">
    <property type="entry name" value="alpha/beta-Hydrolases"/>
    <property type="match status" value="1"/>
</dbReference>
<organism evidence="2 3">
    <name type="scientific">Luedemannella flava</name>
    <dbReference type="NCBI Taxonomy" id="349316"/>
    <lineage>
        <taxon>Bacteria</taxon>
        <taxon>Bacillati</taxon>
        <taxon>Actinomycetota</taxon>
        <taxon>Actinomycetes</taxon>
        <taxon>Micromonosporales</taxon>
        <taxon>Micromonosporaceae</taxon>
        <taxon>Luedemannella</taxon>
    </lineage>
</organism>
<dbReference type="PANTHER" id="PTHR43798:SF33">
    <property type="entry name" value="HYDROLASE, PUTATIVE (AFU_ORTHOLOGUE AFUA_2G14860)-RELATED"/>
    <property type="match status" value="1"/>
</dbReference>
<gene>
    <name evidence="2" type="ORF">GCM10009682_36180</name>
</gene>
<comment type="caution">
    <text evidence="2">The sequence shown here is derived from an EMBL/GenBank/DDBJ whole genome shotgun (WGS) entry which is preliminary data.</text>
</comment>
<dbReference type="EMBL" id="BAAALT010000110">
    <property type="protein sequence ID" value="GAA1811523.1"/>
    <property type="molecule type" value="Genomic_DNA"/>
</dbReference>